<keyword evidence="3" id="KW-0964">Secreted</keyword>
<keyword evidence="2" id="KW-0134">Cell wall</keyword>
<evidence type="ECO:0000256" key="5">
    <source>
        <dbReference type="ARBA" id="ARBA00022889"/>
    </source>
</evidence>
<dbReference type="InterPro" id="IPR005528">
    <property type="entry name" value="ChpA-H"/>
</dbReference>
<protein>
    <submittedName>
        <fullName evidence="10">Chaplin</fullName>
    </submittedName>
</protein>
<keyword evidence="5" id="KW-0130">Cell adhesion</keyword>
<dbReference type="GO" id="GO:0007155">
    <property type="term" value="P:cell adhesion"/>
    <property type="evidence" value="ECO:0007669"/>
    <property type="project" value="UniProtKB-KW"/>
</dbReference>
<dbReference type="Proteomes" id="UP000034838">
    <property type="component" value="Unassembled WGS sequence"/>
</dbReference>
<comment type="subcellular location">
    <subcellularLocation>
        <location evidence="1">Secreted</location>
        <location evidence="1">Cell wall</location>
    </subcellularLocation>
</comment>
<evidence type="ECO:0000313" key="10">
    <source>
        <dbReference type="EMBL" id="OIK23544.1"/>
    </source>
</evidence>
<proteinExistence type="predicted"/>
<evidence type="ECO:0000256" key="3">
    <source>
        <dbReference type="ARBA" id="ARBA00022525"/>
    </source>
</evidence>
<evidence type="ECO:0000256" key="8">
    <source>
        <dbReference type="SAM" id="SignalP"/>
    </source>
</evidence>
<sequence>MRIRSIATTAVLAGVFALGGTAGAFAADPDPTTGVAMDSPGVLSGDVVQVPIDIPVNLCGDSVDIIGLLNPAAGNTCVNQ</sequence>
<dbReference type="Pfam" id="PF03777">
    <property type="entry name" value="ChpA-C"/>
    <property type="match status" value="1"/>
</dbReference>
<dbReference type="EMBL" id="LBDA02000097">
    <property type="protein sequence ID" value="OIK23544.1"/>
    <property type="molecule type" value="Genomic_DNA"/>
</dbReference>
<evidence type="ECO:0000256" key="7">
    <source>
        <dbReference type="PROSITE-ProRule" id="PRU01232"/>
    </source>
</evidence>
<gene>
    <name evidence="10" type="ORF">VT52_031950</name>
</gene>
<reference evidence="10" key="1">
    <citation type="submission" date="2016-10" db="EMBL/GenBank/DDBJ databases">
        <title>Genome sequence of Streptomyces malaysiense MUSC 136.</title>
        <authorList>
            <person name="Lee L.-H."/>
            <person name="Ser H.-L."/>
        </authorList>
    </citation>
    <scope>NUCLEOTIDE SEQUENCE [LARGE SCALE GENOMIC DNA]</scope>
    <source>
        <strain evidence="10">MUSC 136</strain>
    </source>
</reference>
<evidence type="ECO:0000256" key="4">
    <source>
        <dbReference type="ARBA" id="ARBA00022729"/>
    </source>
</evidence>
<feature type="signal peptide" evidence="8">
    <location>
        <begin position="1"/>
        <end position="26"/>
    </location>
</feature>
<dbReference type="AlphaFoldDB" id="A0A1J4PUP2"/>
<dbReference type="OrthoDB" id="3544424at2"/>
<keyword evidence="6 7" id="KW-0034">Amyloid</keyword>
<organism evidence="10 11">
    <name type="scientific">Streptomyces malaysiense</name>
    <dbReference type="NCBI Taxonomy" id="1428626"/>
    <lineage>
        <taxon>Bacteria</taxon>
        <taxon>Bacillati</taxon>
        <taxon>Actinomycetota</taxon>
        <taxon>Actinomycetes</taxon>
        <taxon>Kitasatosporales</taxon>
        <taxon>Streptomycetaceae</taxon>
        <taxon>Streptomyces</taxon>
    </lineage>
</organism>
<feature type="chain" id="PRO_5018139447" evidence="8">
    <location>
        <begin position="27"/>
        <end position="80"/>
    </location>
</feature>
<dbReference type="PROSITE" id="PS51884">
    <property type="entry name" value="CHAPLIN"/>
    <property type="match status" value="1"/>
</dbReference>
<accession>A0A1J4PUP2</accession>
<evidence type="ECO:0000256" key="6">
    <source>
        <dbReference type="ARBA" id="ARBA00023087"/>
    </source>
</evidence>
<name>A0A1J4PUP2_9ACTN</name>
<evidence type="ECO:0000256" key="2">
    <source>
        <dbReference type="ARBA" id="ARBA00022512"/>
    </source>
</evidence>
<feature type="domain" description="Chaplin" evidence="9">
    <location>
        <begin position="39"/>
        <end position="79"/>
    </location>
</feature>
<comment type="caution">
    <text evidence="10">The sequence shown here is derived from an EMBL/GenBank/DDBJ whole genome shotgun (WGS) entry which is preliminary data.</text>
</comment>
<evidence type="ECO:0000313" key="11">
    <source>
        <dbReference type="Proteomes" id="UP000034838"/>
    </source>
</evidence>
<evidence type="ECO:0000256" key="1">
    <source>
        <dbReference type="ARBA" id="ARBA00004191"/>
    </source>
</evidence>
<keyword evidence="4 8" id="KW-0732">Signal</keyword>
<keyword evidence="11" id="KW-1185">Reference proteome</keyword>
<evidence type="ECO:0000259" key="9">
    <source>
        <dbReference type="PROSITE" id="PS51884"/>
    </source>
</evidence>